<evidence type="ECO:0000313" key="3">
    <source>
        <dbReference type="EMBL" id="BAX98804.1"/>
    </source>
</evidence>
<dbReference type="InterPro" id="IPR010982">
    <property type="entry name" value="Lambda_DNA-bd_dom_sf"/>
</dbReference>
<organism evidence="3 4">
    <name type="scientific">[Mycobacterium] stephanolepidis</name>
    <dbReference type="NCBI Taxonomy" id="1520670"/>
    <lineage>
        <taxon>Bacteria</taxon>
        <taxon>Bacillati</taxon>
        <taxon>Actinomycetota</taxon>
        <taxon>Actinomycetes</taxon>
        <taxon>Mycobacteriales</taxon>
        <taxon>Mycobacteriaceae</taxon>
        <taxon>Mycobacteroides</taxon>
    </lineage>
</organism>
<dbReference type="RefSeq" id="WP_231896908.1">
    <property type="nucleotide sequence ID" value="NZ_AP018165.1"/>
</dbReference>
<protein>
    <submittedName>
        <fullName evidence="3">Glyoxalase</fullName>
    </submittedName>
</protein>
<feature type="compositionally biased region" description="Polar residues" evidence="1">
    <location>
        <begin position="239"/>
        <end position="251"/>
    </location>
</feature>
<dbReference type="EMBL" id="AP018165">
    <property type="protein sequence ID" value="BAX98804.1"/>
    <property type="molecule type" value="Genomic_DNA"/>
</dbReference>
<feature type="domain" description="HTH cro/C1-type" evidence="2">
    <location>
        <begin position="188"/>
        <end position="223"/>
    </location>
</feature>
<dbReference type="Proteomes" id="UP000217954">
    <property type="component" value="Chromosome"/>
</dbReference>
<keyword evidence="4" id="KW-1185">Reference proteome</keyword>
<evidence type="ECO:0000259" key="2">
    <source>
        <dbReference type="PROSITE" id="PS50943"/>
    </source>
</evidence>
<dbReference type="KEGG" id="mste:MSTE_03503"/>
<dbReference type="CDD" id="cd00093">
    <property type="entry name" value="HTH_XRE"/>
    <property type="match status" value="1"/>
</dbReference>
<dbReference type="InterPro" id="IPR001387">
    <property type="entry name" value="Cro/C1-type_HTH"/>
</dbReference>
<evidence type="ECO:0000313" key="4">
    <source>
        <dbReference type="Proteomes" id="UP000217954"/>
    </source>
</evidence>
<sequence>MRSLLDIGTVGSTFLPQLAQGATNAANSFAKFVADARETGRMQQWIQTGIDAMRQLGDIAGNLGSTIAGVFRAGQGVGGGFLSSLQTVTQTMSDFVNSAQGQTALGAFFTGANEALAALSPILKTVGESVLGTILPAFTSLGTAAAPALQAVFTNLAEVMKTLAPVVTSLSGPISTLLNALGPAVVVGVHRSVISKFENQTEDPKLSTLLRYAHAVGADLDFGVRQGNAPAPQHVRPATSVSGPVGQTTRL</sequence>
<accession>A0A1Z4F0U6</accession>
<dbReference type="PROSITE" id="PS50943">
    <property type="entry name" value="HTH_CROC1"/>
    <property type="match status" value="1"/>
</dbReference>
<name>A0A1Z4F0U6_9MYCO</name>
<dbReference type="Gene3D" id="1.10.260.40">
    <property type="entry name" value="lambda repressor-like DNA-binding domains"/>
    <property type="match status" value="1"/>
</dbReference>
<proteinExistence type="predicted"/>
<feature type="region of interest" description="Disordered" evidence="1">
    <location>
        <begin position="228"/>
        <end position="251"/>
    </location>
</feature>
<dbReference type="SUPFAM" id="SSF47413">
    <property type="entry name" value="lambda repressor-like DNA-binding domains"/>
    <property type="match status" value="1"/>
</dbReference>
<gene>
    <name evidence="3" type="ORF">MSTE_03503</name>
</gene>
<dbReference type="AlphaFoldDB" id="A0A1Z4F0U6"/>
<reference evidence="3 4" key="2">
    <citation type="journal article" date="2017" name="Int. J. Syst. Evol. Microbiol.">
        <title>Mycobacterium stephanolepidis sp. nov., a rapidly growing species related to Mycobacterium chelonae, isolated from marine teleost fish, Stephanolepis cirrhifer.</title>
        <authorList>
            <person name="Fukano H."/>
            <person name="Wada S."/>
            <person name="Kurata O."/>
            <person name="Katayama K."/>
            <person name="Fujiwara N."/>
            <person name="Hoshino Y."/>
        </authorList>
    </citation>
    <scope>NUCLEOTIDE SEQUENCE [LARGE SCALE GENOMIC DNA]</scope>
    <source>
        <strain evidence="3 4">NJB0901</strain>
    </source>
</reference>
<evidence type="ECO:0000256" key="1">
    <source>
        <dbReference type="SAM" id="MobiDB-lite"/>
    </source>
</evidence>
<dbReference type="GO" id="GO:0003677">
    <property type="term" value="F:DNA binding"/>
    <property type="evidence" value="ECO:0007669"/>
    <property type="project" value="InterPro"/>
</dbReference>
<reference evidence="4" key="1">
    <citation type="journal article" date="2017" name="Genome Announc.">
        <title>Complete Genome Sequence of Mycobacterium stephanolepidis.</title>
        <authorList>
            <person name="Fukano H."/>
            <person name="Yoshida M."/>
            <person name="Katayama Y."/>
            <person name="Omatsu T."/>
            <person name="Mizutani T."/>
            <person name="Kurata O."/>
            <person name="Wada S."/>
            <person name="Hoshino Y."/>
        </authorList>
    </citation>
    <scope>NUCLEOTIDE SEQUENCE [LARGE SCALE GENOMIC DNA]</scope>
    <source>
        <strain evidence="4">NJB0901</strain>
    </source>
</reference>